<evidence type="ECO:0000256" key="17">
    <source>
        <dbReference type="RuleBase" id="RU003297"/>
    </source>
</evidence>
<evidence type="ECO:0000256" key="13">
    <source>
        <dbReference type="ARBA" id="ARBA00023075"/>
    </source>
</evidence>
<feature type="transmembrane region" description="Helical" evidence="17">
    <location>
        <begin position="36"/>
        <end position="60"/>
    </location>
</feature>
<organism evidence="20">
    <name type="scientific">Eoscarta assimilis</name>
    <dbReference type="NCBI Taxonomy" id="2815129"/>
    <lineage>
        <taxon>Eukaryota</taxon>
        <taxon>Metazoa</taxon>
        <taxon>Ecdysozoa</taxon>
        <taxon>Arthropoda</taxon>
        <taxon>Hexapoda</taxon>
        <taxon>Insecta</taxon>
        <taxon>Pterygota</taxon>
        <taxon>Neoptera</taxon>
        <taxon>Paraneoptera</taxon>
        <taxon>Hemiptera</taxon>
        <taxon>Auchenorrhyncha</taxon>
        <taxon>Cercopoidea</taxon>
        <taxon>Cercopidae</taxon>
        <taxon>Cercopinae</taxon>
        <taxon>Eoscarta</taxon>
    </lineage>
</organism>
<evidence type="ECO:0000256" key="16">
    <source>
        <dbReference type="ARBA" id="ARBA00049551"/>
    </source>
</evidence>
<sequence>MIPLFSNFWLVQSSLFILCFLFFLISYTYFDFSMLGYFLGVDLVSMGFIILSIWIGSLMIMSSYFIKFNDNYSELYILMVLILMIFLFMSFGVMNFFMFYFFFESSLIPTLILIFGWGYQPERLGAGYYLLFYTLLASLPLLISIFYYYDFNHSCMYMINYFSFEGWLIYLGLIFAFLVKLPMFFFHFWLTSAHVEAPISGSMILAGILLKLGGYGLYRVMLLCLTNFLNYNYFWISIGLYGGFMVSIICLIQSDVKLLIAYSSVCHMSLVMVGIMTMSFWGCFGSYILMLGHGLCSSGLFCLSNIVYERLNSRSFFINKGMMSFMPSMSLMWFLFCSCNMSSPPSMNLLGEIMIINSLISWSSLSIFFIIFISFMSACYSFYLFSYTQHGVFYSGYYSFSNGYVREYLLLILHWLPLNLFLLKINLFSVF</sequence>
<name>A0A8F6HA68_9HEMI</name>
<protein>
    <recommendedName>
        <fullName evidence="5 17">NADH-ubiquinone oxidoreductase chain 4</fullName>
        <ecNumber evidence="4 17">7.1.1.2</ecNumber>
    </recommendedName>
</protein>
<dbReference type="GO" id="GO:0015990">
    <property type="term" value="P:electron transport coupled proton transport"/>
    <property type="evidence" value="ECO:0007669"/>
    <property type="project" value="TreeGrafter"/>
</dbReference>
<feature type="transmembrane region" description="Helical" evidence="17">
    <location>
        <begin position="233"/>
        <end position="252"/>
    </location>
</feature>
<evidence type="ECO:0000256" key="1">
    <source>
        <dbReference type="ARBA" id="ARBA00003257"/>
    </source>
</evidence>
<dbReference type="PANTHER" id="PTHR43507">
    <property type="entry name" value="NADH-UBIQUINONE OXIDOREDUCTASE CHAIN 4"/>
    <property type="match status" value="1"/>
</dbReference>
<evidence type="ECO:0000259" key="19">
    <source>
        <dbReference type="Pfam" id="PF01059"/>
    </source>
</evidence>
<evidence type="ECO:0000256" key="15">
    <source>
        <dbReference type="ARBA" id="ARBA00023136"/>
    </source>
</evidence>
<feature type="transmembrane region" description="Helical" evidence="17">
    <location>
        <begin position="169"/>
        <end position="190"/>
    </location>
</feature>
<dbReference type="InterPro" id="IPR003918">
    <property type="entry name" value="NADH_UbQ_OxRdtase"/>
</dbReference>
<keyword evidence="13 17" id="KW-0830">Ubiquinone</keyword>
<dbReference type="PRINTS" id="PR01437">
    <property type="entry name" value="NUOXDRDTASE4"/>
</dbReference>
<comment type="subcellular location">
    <subcellularLocation>
        <location evidence="2 17">Mitochondrion membrane</location>
        <topology evidence="2 17">Multi-pass membrane protein</topology>
    </subcellularLocation>
</comment>
<feature type="transmembrane region" description="Helical" evidence="17">
    <location>
        <begin position="287"/>
        <end position="308"/>
    </location>
</feature>
<feature type="transmembrane region" description="Helical" evidence="17">
    <location>
        <begin position="259"/>
        <end position="281"/>
    </location>
</feature>
<evidence type="ECO:0000256" key="8">
    <source>
        <dbReference type="ARBA" id="ARBA00022692"/>
    </source>
</evidence>
<evidence type="ECO:0000256" key="10">
    <source>
        <dbReference type="ARBA" id="ARBA00022982"/>
    </source>
</evidence>
<keyword evidence="10 17" id="KW-0249">Electron transport</keyword>
<dbReference type="GO" id="GO:0008137">
    <property type="term" value="F:NADH dehydrogenase (ubiquinone) activity"/>
    <property type="evidence" value="ECO:0007669"/>
    <property type="project" value="UniProtKB-UniRule"/>
</dbReference>
<keyword evidence="11 17" id="KW-1133">Transmembrane helix</keyword>
<dbReference type="GO" id="GO:0048039">
    <property type="term" value="F:ubiquinone binding"/>
    <property type="evidence" value="ECO:0007669"/>
    <property type="project" value="TreeGrafter"/>
</dbReference>
<feature type="transmembrane region" description="Helical" evidence="17">
    <location>
        <begin position="367"/>
        <end position="387"/>
    </location>
</feature>
<feature type="transmembrane region" description="Helical" evidence="17">
    <location>
        <begin position="7"/>
        <end position="30"/>
    </location>
</feature>
<evidence type="ECO:0000256" key="3">
    <source>
        <dbReference type="ARBA" id="ARBA00009025"/>
    </source>
</evidence>
<feature type="transmembrane region" description="Helical" evidence="17">
    <location>
        <begin position="72"/>
        <end position="91"/>
    </location>
</feature>
<evidence type="ECO:0000256" key="12">
    <source>
        <dbReference type="ARBA" id="ARBA00023027"/>
    </source>
</evidence>
<keyword evidence="7 17" id="KW-0679">Respiratory chain</keyword>
<dbReference type="AlphaFoldDB" id="A0A8F6HA68"/>
<proteinExistence type="inferred from homology"/>
<evidence type="ECO:0000256" key="6">
    <source>
        <dbReference type="ARBA" id="ARBA00022448"/>
    </source>
</evidence>
<feature type="domain" description="NADH:ubiquinone oxidoreductase chain 4 N-terminal" evidence="19">
    <location>
        <begin position="5"/>
        <end position="89"/>
    </location>
</feature>
<keyword evidence="8 17" id="KW-0812">Transmembrane</keyword>
<keyword evidence="15 17" id="KW-0472">Membrane</keyword>
<comment type="function">
    <text evidence="1">Core subunit of the mitochondrial membrane respiratory chain NADH dehydrogenase (Complex I) that is believed to belong to the minimal assembly required for catalysis. Complex I functions in the transfer of electrons from NADH to the respiratory chain. The immediate electron acceptor for the enzyme is believed to be ubiquinone.</text>
</comment>
<feature type="transmembrane region" description="Helical" evidence="17">
    <location>
        <begin position="408"/>
        <end position="428"/>
    </location>
</feature>
<evidence type="ECO:0000256" key="2">
    <source>
        <dbReference type="ARBA" id="ARBA00004225"/>
    </source>
</evidence>
<comment type="catalytic activity">
    <reaction evidence="16 17">
        <text>a ubiquinone + NADH + 5 H(+)(in) = a ubiquinol + NAD(+) + 4 H(+)(out)</text>
        <dbReference type="Rhea" id="RHEA:29091"/>
        <dbReference type="Rhea" id="RHEA-COMP:9565"/>
        <dbReference type="Rhea" id="RHEA-COMP:9566"/>
        <dbReference type="ChEBI" id="CHEBI:15378"/>
        <dbReference type="ChEBI" id="CHEBI:16389"/>
        <dbReference type="ChEBI" id="CHEBI:17976"/>
        <dbReference type="ChEBI" id="CHEBI:57540"/>
        <dbReference type="ChEBI" id="CHEBI:57945"/>
        <dbReference type="EC" id="7.1.1.2"/>
    </reaction>
</comment>
<accession>A0A8F6HA68</accession>
<gene>
    <name evidence="20" type="primary">ND4</name>
</gene>
<evidence type="ECO:0000256" key="7">
    <source>
        <dbReference type="ARBA" id="ARBA00022660"/>
    </source>
</evidence>
<feature type="transmembrane region" description="Helical" evidence="17">
    <location>
        <begin position="202"/>
        <end position="221"/>
    </location>
</feature>
<dbReference type="InterPro" id="IPR000260">
    <property type="entry name" value="NADH4_N"/>
</dbReference>
<comment type="similarity">
    <text evidence="3 17">Belongs to the complex I subunit 4 family.</text>
</comment>
<feature type="transmembrane region" description="Helical" evidence="17">
    <location>
        <begin position="97"/>
        <end position="119"/>
    </location>
</feature>
<geneLocation type="mitochondrion" evidence="20"/>
<dbReference type="GO" id="GO:0042773">
    <property type="term" value="P:ATP synthesis coupled electron transport"/>
    <property type="evidence" value="ECO:0007669"/>
    <property type="project" value="InterPro"/>
</dbReference>
<dbReference type="EC" id="7.1.1.2" evidence="4 17"/>
<keyword evidence="12 17" id="KW-0520">NAD</keyword>
<evidence type="ECO:0000256" key="9">
    <source>
        <dbReference type="ARBA" id="ARBA00022967"/>
    </source>
</evidence>
<evidence type="ECO:0000259" key="18">
    <source>
        <dbReference type="Pfam" id="PF00361"/>
    </source>
</evidence>
<dbReference type="EMBL" id="MZ047309">
    <property type="protein sequence ID" value="QXP99394.1"/>
    <property type="molecule type" value="Genomic_DNA"/>
</dbReference>
<reference evidence="20" key="1">
    <citation type="submission" date="2021-04" db="EMBL/GenBank/DDBJ databases">
        <title>The complete mitochondrial genome of Eoscarta assimilis (Hemipera: Cercopidae) and phylogenetic analysis of the Cercopidae.</title>
        <authorList>
            <person name="Yan Y."/>
            <person name="Hui D."/>
            <person name="Li H."/>
        </authorList>
    </citation>
    <scope>NUCLEOTIDE SEQUENCE</scope>
</reference>
<keyword evidence="6 17" id="KW-0813">Transport</keyword>
<keyword evidence="9" id="KW-1278">Translocase</keyword>
<evidence type="ECO:0000313" key="20">
    <source>
        <dbReference type="EMBL" id="QXP99394.1"/>
    </source>
</evidence>
<dbReference type="PANTHER" id="PTHR43507:SF20">
    <property type="entry name" value="NADH-UBIQUINONE OXIDOREDUCTASE CHAIN 4"/>
    <property type="match status" value="1"/>
</dbReference>
<comment type="function">
    <text evidence="17">Core subunit of the mitochondrial membrane respiratory chain NADH dehydrogenase (Complex I) which catalyzes electron transfer from NADH through the respiratory chain, using ubiquinone as an electron acceptor. Essential for the catalytic activity and assembly of complex I.</text>
</comment>
<keyword evidence="14 17" id="KW-0496">Mitochondrion</keyword>
<evidence type="ECO:0000256" key="5">
    <source>
        <dbReference type="ARBA" id="ARBA00021006"/>
    </source>
</evidence>
<dbReference type="InterPro" id="IPR001750">
    <property type="entry name" value="ND/Mrp_TM"/>
</dbReference>
<feature type="domain" description="NADH:quinone oxidoreductase/Mrp antiporter transmembrane" evidence="18">
    <location>
        <begin position="95"/>
        <end position="376"/>
    </location>
</feature>
<dbReference type="GO" id="GO:0031966">
    <property type="term" value="C:mitochondrial membrane"/>
    <property type="evidence" value="ECO:0007669"/>
    <property type="project" value="UniProtKB-SubCell"/>
</dbReference>
<dbReference type="Pfam" id="PF00361">
    <property type="entry name" value="Proton_antipo_M"/>
    <property type="match status" value="1"/>
</dbReference>
<evidence type="ECO:0000256" key="11">
    <source>
        <dbReference type="ARBA" id="ARBA00022989"/>
    </source>
</evidence>
<feature type="transmembrane region" description="Helical" evidence="17">
    <location>
        <begin position="126"/>
        <end position="149"/>
    </location>
</feature>
<dbReference type="Pfam" id="PF01059">
    <property type="entry name" value="Oxidored_q5_N"/>
    <property type="match status" value="1"/>
</dbReference>
<evidence type="ECO:0000256" key="4">
    <source>
        <dbReference type="ARBA" id="ARBA00012944"/>
    </source>
</evidence>
<evidence type="ECO:0000256" key="14">
    <source>
        <dbReference type="ARBA" id="ARBA00023128"/>
    </source>
</evidence>
<dbReference type="GO" id="GO:0003954">
    <property type="term" value="F:NADH dehydrogenase activity"/>
    <property type="evidence" value="ECO:0007669"/>
    <property type="project" value="TreeGrafter"/>
</dbReference>